<organism evidence="1 2">
    <name type="scientific">Gordonia phage Pupper</name>
    <dbReference type="NCBI Taxonomy" id="2571249"/>
    <lineage>
        <taxon>Viruses</taxon>
        <taxon>Duplodnaviria</taxon>
        <taxon>Heunggongvirae</taxon>
        <taxon>Uroviricota</taxon>
        <taxon>Caudoviricetes</taxon>
        <taxon>Puppervirus</taxon>
        <taxon>Puppervirus Pupper</taxon>
    </lineage>
</organism>
<name>A0A4Y6EIH6_9CAUD</name>
<protein>
    <submittedName>
        <fullName evidence="1">Uncharacterized protein</fullName>
    </submittedName>
</protein>
<dbReference type="Proteomes" id="UP000318375">
    <property type="component" value="Segment"/>
</dbReference>
<reference evidence="1 2" key="1">
    <citation type="submission" date="2019-05" db="EMBL/GenBank/DDBJ databases">
        <authorList>
            <person name="Pope W.H."/>
            <person name="Garlena R.A."/>
            <person name="Russell D.A."/>
            <person name="Jacobs-Sera D."/>
            <person name="Hatfull G.F."/>
        </authorList>
    </citation>
    <scope>NUCLEOTIDE SEQUENCE [LARGE SCALE GENOMIC DNA]</scope>
</reference>
<keyword evidence="2" id="KW-1185">Reference proteome</keyword>
<dbReference type="GeneID" id="64766054"/>
<proteinExistence type="predicted"/>
<evidence type="ECO:0000313" key="2">
    <source>
        <dbReference type="Proteomes" id="UP000318375"/>
    </source>
</evidence>
<dbReference type="EMBL" id="MK977695">
    <property type="protein sequence ID" value="QDF18523.1"/>
    <property type="molecule type" value="Genomic_DNA"/>
</dbReference>
<sequence length="56" mass="6102">MDPDLVYVVGGKGDDEGLVIMVVPFTEELVMSPGQAFRLGRKLIRQALAEKVGVAW</sequence>
<gene>
    <name evidence="1" type="primary">36</name>
    <name evidence="1" type="ORF">SEA_PUPPER_36</name>
</gene>
<evidence type="ECO:0000313" key="1">
    <source>
        <dbReference type="EMBL" id="QDF18523.1"/>
    </source>
</evidence>
<accession>A0A4Y6EIH6</accession>
<dbReference type="KEGG" id="vg:64766054"/>
<dbReference type="RefSeq" id="YP_010058825.1">
    <property type="nucleotide sequence ID" value="NC_054723.1"/>
</dbReference>